<dbReference type="AlphaFoldDB" id="A0AAD9W7L1"/>
<dbReference type="SUPFAM" id="SSF55729">
    <property type="entry name" value="Acyl-CoA N-acyltransferases (Nat)"/>
    <property type="match status" value="1"/>
</dbReference>
<dbReference type="InterPro" id="IPR016181">
    <property type="entry name" value="Acyl_CoA_acyltransferase"/>
</dbReference>
<dbReference type="EMBL" id="JAUJFL010000001">
    <property type="protein sequence ID" value="KAK2614042.1"/>
    <property type="molecule type" value="Genomic_DNA"/>
</dbReference>
<name>A0AAD9W7L1_PHOAM</name>
<dbReference type="Pfam" id="PF00583">
    <property type="entry name" value="Acetyltransf_1"/>
    <property type="match status" value="1"/>
</dbReference>
<feature type="compositionally biased region" description="Polar residues" evidence="1">
    <location>
        <begin position="15"/>
        <end position="32"/>
    </location>
</feature>
<dbReference type="InterPro" id="IPR000182">
    <property type="entry name" value="GNAT_dom"/>
</dbReference>
<evidence type="ECO:0000313" key="4">
    <source>
        <dbReference type="Proteomes" id="UP001265746"/>
    </source>
</evidence>
<keyword evidence="4" id="KW-1185">Reference proteome</keyword>
<reference evidence="3" key="1">
    <citation type="submission" date="2023-06" db="EMBL/GenBank/DDBJ databases">
        <authorList>
            <person name="Noh H."/>
        </authorList>
    </citation>
    <scope>NUCLEOTIDE SEQUENCE</scope>
    <source>
        <strain evidence="3">DUCC20226</strain>
    </source>
</reference>
<organism evidence="3 4">
    <name type="scientific">Phomopsis amygdali</name>
    <name type="common">Fusicoccum amygdali</name>
    <dbReference type="NCBI Taxonomy" id="1214568"/>
    <lineage>
        <taxon>Eukaryota</taxon>
        <taxon>Fungi</taxon>
        <taxon>Dikarya</taxon>
        <taxon>Ascomycota</taxon>
        <taxon>Pezizomycotina</taxon>
        <taxon>Sordariomycetes</taxon>
        <taxon>Sordariomycetidae</taxon>
        <taxon>Diaporthales</taxon>
        <taxon>Diaporthaceae</taxon>
        <taxon>Diaporthe</taxon>
    </lineage>
</organism>
<proteinExistence type="predicted"/>
<dbReference type="Gene3D" id="3.40.630.30">
    <property type="match status" value="1"/>
</dbReference>
<gene>
    <name evidence="3" type="ORF">N8I77_000902</name>
</gene>
<evidence type="ECO:0000259" key="2">
    <source>
        <dbReference type="PROSITE" id="PS51186"/>
    </source>
</evidence>
<dbReference type="Proteomes" id="UP001265746">
    <property type="component" value="Unassembled WGS sequence"/>
</dbReference>
<dbReference type="GO" id="GO:0016747">
    <property type="term" value="F:acyltransferase activity, transferring groups other than amino-acyl groups"/>
    <property type="evidence" value="ECO:0007669"/>
    <property type="project" value="InterPro"/>
</dbReference>
<protein>
    <recommendedName>
        <fullName evidence="2">N-acetyltransferase domain-containing protein</fullName>
    </recommendedName>
</protein>
<sequence>MTSETSRPAIDITDRSSGGSHASTVSISQRQPNMHGKAQPTLFDPAAHSHLTPYLAGLQAQCITRDLMIGSFLPPLANDKLLNWWKDRIAESRAGTRVIILLLNEAEPGAKVRGEDLVGVAMLATPHSETSPFRARVESLLVAAKYRQKGGSVALMNAIHGQATLKGKTLLMAETESGSIAEKVFKKLGYDEVGKVPRYSLNASGELKDGVFLYKTLNV</sequence>
<evidence type="ECO:0000256" key="1">
    <source>
        <dbReference type="SAM" id="MobiDB-lite"/>
    </source>
</evidence>
<accession>A0AAD9W7L1</accession>
<feature type="region of interest" description="Disordered" evidence="1">
    <location>
        <begin position="1"/>
        <end position="42"/>
    </location>
</feature>
<dbReference type="PROSITE" id="PS51186">
    <property type="entry name" value="GNAT"/>
    <property type="match status" value="1"/>
</dbReference>
<evidence type="ECO:0000313" key="3">
    <source>
        <dbReference type="EMBL" id="KAK2614042.1"/>
    </source>
</evidence>
<feature type="domain" description="N-acetyltransferase" evidence="2">
    <location>
        <begin position="68"/>
        <end position="218"/>
    </location>
</feature>
<comment type="caution">
    <text evidence="3">The sequence shown here is derived from an EMBL/GenBank/DDBJ whole genome shotgun (WGS) entry which is preliminary data.</text>
</comment>